<dbReference type="GO" id="GO:0003743">
    <property type="term" value="F:translation initiation factor activity"/>
    <property type="evidence" value="ECO:0007669"/>
    <property type="project" value="UniProtKB-KW"/>
</dbReference>
<protein>
    <submittedName>
        <fullName evidence="3">DNA replication initiation factor</fullName>
    </submittedName>
</protein>
<dbReference type="Pfam" id="PF22688">
    <property type="entry name" value="Hda_lid"/>
    <property type="match status" value="1"/>
</dbReference>
<dbReference type="OrthoDB" id="9784878at2"/>
<gene>
    <name evidence="3" type="ORF">GZ78_18710</name>
</gene>
<dbReference type="NCBIfam" id="NF005982">
    <property type="entry name" value="PRK08084.1"/>
    <property type="match status" value="1"/>
</dbReference>
<proteinExistence type="predicted"/>
<dbReference type="NCBIfam" id="TIGR03420">
    <property type="entry name" value="DnaA_homol_Hda"/>
    <property type="match status" value="1"/>
</dbReference>
<keyword evidence="3" id="KW-0396">Initiation factor</keyword>
<name>A0A081NE53_9GAMM</name>
<dbReference type="PANTHER" id="PTHR30050:SF5">
    <property type="entry name" value="DNAA REGULATORY INACTIVATOR HDA"/>
    <property type="match status" value="1"/>
</dbReference>
<accession>A0A081NE53</accession>
<sequence length="235" mass="26652">MSQPVQLPLSVQIRDDATFENFFSGDNAALVNMLDMDQQASGVDSEQFIYLYGAPGVGCSHLLQAACHQIDSRKGRSIYLPMQELVHYPSKLLEGMERLQLVCIDDVSAVAGIPEWEEGLFDLFNRLRDSQTRLLVAADCPPKRLSITLPDLVSRLSWGLVFQVQPLSDKDKVSALQLRAHLRGLEMNEDVARYIIYRSNRDMGHLFKMLQKLDSASLRAKRKLTIPFVKQVMNW</sequence>
<dbReference type="eggNOG" id="COG0593">
    <property type="taxonomic scope" value="Bacteria"/>
</dbReference>
<dbReference type="PANTHER" id="PTHR30050">
    <property type="entry name" value="CHROMOSOMAL REPLICATION INITIATOR PROTEIN DNAA"/>
    <property type="match status" value="1"/>
</dbReference>
<dbReference type="SUPFAM" id="SSF52540">
    <property type="entry name" value="P-loop containing nucleoside triphosphate hydrolases"/>
    <property type="match status" value="1"/>
</dbReference>
<feature type="domain" description="Hda lid" evidence="2">
    <location>
        <begin position="169"/>
        <end position="233"/>
    </location>
</feature>
<dbReference type="GO" id="GO:0032297">
    <property type="term" value="P:negative regulation of DNA-templated DNA replication initiation"/>
    <property type="evidence" value="ECO:0007669"/>
    <property type="project" value="InterPro"/>
</dbReference>
<dbReference type="InterPro" id="IPR055199">
    <property type="entry name" value="Hda_lid"/>
</dbReference>
<dbReference type="STRING" id="1137799.GZ78_18710"/>
<comment type="caution">
    <text evidence="3">The sequence shown here is derived from an EMBL/GenBank/DDBJ whole genome shotgun (WGS) entry which is preliminary data.</text>
</comment>
<evidence type="ECO:0000259" key="2">
    <source>
        <dbReference type="Pfam" id="PF22688"/>
    </source>
</evidence>
<dbReference type="InterPro" id="IPR013317">
    <property type="entry name" value="DnaA_dom"/>
</dbReference>
<evidence type="ECO:0000259" key="1">
    <source>
        <dbReference type="Pfam" id="PF00308"/>
    </source>
</evidence>
<dbReference type="InterPro" id="IPR027417">
    <property type="entry name" value="P-loop_NTPase"/>
</dbReference>
<keyword evidence="3" id="KW-0648">Protein biosynthesis</keyword>
<dbReference type="EMBL" id="JOKH01000004">
    <property type="protein sequence ID" value="KEQ16726.1"/>
    <property type="molecule type" value="Genomic_DNA"/>
</dbReference>
<organism evidence="3 4">
    <name type="scientific">Endozoicomonas numazuensis</name>
    <dbReference type="NCBI Taxonomy" id="1137799"/>
    <lineage>
        <taxon>Bacteria</taxon>
        <taxon>Pseudomonadati</taxon>
        <taxon>Pseudomonadota</taxon>
        <taxon>Gammaproteobacteria</taxon>
        <taxon>Oceanospirillales</taxon>
        <taxon>Endozoicomonadaceae</taxon>
        <taxon>Endozoicomonas</taxon>
    </lineage>
</organism>
<dbReference type="Pfam" id="PF00308">
    <property type="entry name" value="Bac_DnaA"/>
    <property type="match status" value="1"/>
</dbReference>
<feature type="domain" description="Chromosomal replication initiator protein DnaA ATPAse" evidence="1">
    <location>
        <begin position="16"/>
        <end position="162"/>
    </location>
</feature>
<dbReference type="InterPro" id="IPR017788">
    <property type="entry name" value="Hda"/>
</dbReference>
<keyword evidence="4" id="KW-1185">Reference proteome</keyword>
<reference evidence="3 4" key="1">
    <citation type="submission" date="2014-06" db="EMBL/GenBank/DDBJ databases">
        <title>Whole Genome Sequences of Three Symbiotic Endozoicomonas Bacteria.</title>
        <authorList>
            <person name="Neave M.J."/>
            <person name="Apprill A."/>
            <person name="Voolstra C.R."/>
        </authorList>
    </citation>
    <scope>NUCLEOTIDE SEQUENCE [LARGE SCALE GENOMIC DNA]</scope>
    <source>
        <strain evidence="3 4">DSM 25634</strain>
    </source>
</reference>
<dbReference type="Gene3D" id="3.40.50.300">
    <property type="entry name" value="P-loop containing nucleotide triphosphate hydrolases"/>
    <property type="match status" value="1"/>
</dbReference>
<evidence type="ECO:0000313" key="3">
    <source>
        <dbReference type="EMBL" id="KEQ16726.1"/>
    </source>
</evidence>
<dbReference type="GO" id="GO:0006270">
    <property type="term" value="P:DNA replication initiation"/>
    <property type="evidence" value="ECO:0007669"/>
    <property type="project" value="TreeGrafter"/>
</dbReference>
<evidence type="ECO:0000313" key="4">
    <source>
        <dbReference type="Proteomes" id="UP000028073"/>
    </source>
</evidence>
<dbReference type="AlphaFoldDB" id="A0A081NE53"/>
<dbReference type="Proteomes" id="UP000028073">
    <property type="component" value="Unassembled WGS sequence"/>
</dbReference>
<dbReference type="Gene3D" id="1.10.8.60">
    <property type="match status" value="1"/>
</dbReference>